<gene>
    <name evidence="6" type="ORF">ACFQJC_03570</name>
</gene>
<organism evidence="6 7">
    <name type="scientific">Haloferax namakaokahaiae</name>
    <dbReference type="NCBI Taxonomy" id="1748331"/>
    <lineage>
        <taxon>Archaea</taxon>
        <taxon>Methanobacteriati</taxon>
        <taxon>Methanobacteriota</taxon>
        <taxon>Stenosarchaea group</taxon>
        <taxon>Halobacteria</taxon>
        <taxon>Halobacteriales</taxon>
        <taxon>Haloferacaceae</taxon>
        <taxon>Haloferax</taxon>
    </lineage>
</organism>
<sequence length="337" mass="36672">MHTAETVTLARFPSGVPIQTTVHVYEPDDGTTDGPTLYVQAAQHGREINGTEVLRRLHSRLDRESFDGRIVAVPVADPLTFDRVSYTTPESVDSVNPNMNRVWPGDADGSLHERMAATLWEYASDADAIVDLHTGSPDMLTHTVYRKGHEESRTLAEAFGIDVLLAEAAGEDAEEEWAERNFGGKLRVAATEAEIPSITPELAHNKQLVEDAIDAGVSGVLNLARHLGILSGAVQSWDGQTYKNHLGRVTAAESGLFVAREDLELGRDVRPGDHLGWVYDPTTYEMLQEVEAERTGVVYSVAREATVTAGATLVGVALPLDGDEEDPFDAADEEFEI</sequence>
<proteinExistence type="predicted"/>
<dbReference type="InterPro" id="IPR053138">
    <property type="entry name" value="N-alpha-Ac-DABA_deacetylase"/>
</dbReference>
<keyword evidence="4" id="KW-0862">Zinc</keyword>
<evidence type="ECO:0000259" key="5">
    <source>
        <dbReference type="Pfam" id="PF24827"/>
    </source>
</evidence>
<dbReference type="RefSeq" id="WP_390221877.1">
    <property type="nucleotide sequence ID" value="NZ_JBHTAA010000001.1"/>
</dbReference>
<evidence type="ECO:0000256" key="3">
    <source>
        <dbReference type="ARBA" id="ARBA00022801"/>
    </source>
</evidence>
<dbReference type="PANTHER" id="PTHR37326:SF1">
    <property type="entry name" value="BLL3975 PROTEIN"/>
    <property type="match status" value="1"/>
</dbReference>
<accession>A0ABD5ZBT4</accession>
<dbReference type="GO" id="GO:0016787">
    <property type="term" value="F:hydrolase activity"/>
    <property type="evidence" value="ECO:0007669"/>
    <property type="project" value="UniProtKB-KW"/>
</dbReference>
<dbReference type="InterPro" id="IPR043795">
    <property type="entry name" value="N-alpha-Ac-DABA-like"/>
</dbReference>
<dbReference type="AlphaFoldDB" id="A0ABD5ZBT4"/>
<evidence type="ECO:0000313" key="7">
    <source>
        <dbReference type="Proteomes" id="UP001596481"/>
    </source>
</evidence>
<feature type="domain" description="Succinylglutamate desuccinylase/Aspartoacylase catalytic" evidence="5">
    <location>
        <begin position="33"/>
        <end position="227"/>
    </location>
</feature>
<dbReference type="GO" id="GO:0046872">
    <property type="term" value="F:metal ion binding"/>
    <property type="evidence" value="ECO:0007669"/>
    <property type="project" value="UniProtKB-KW"/>
</dbReference>
<dbReference type="PIRSF" id="PIRSF039012">
    <property type="entry name" value="ASP"/>
    <property type="match status" value="1"/>
</dbReference>
<dbReference type="Pfam" id="PF24827">
    <property type="entry name" value="AstE_AspA_cat"/>
    <property type="match status" value="1"/>
</dbReference>
<evidence type="ECO:0000256" key="2">
    <source>
        <dbReference type="ARBA" id="ARBA00022723"/>
    </source>
</evidence>
<dbReference type="InterPro" id="IPR055438">
    <property type="entry name" value="AstE_AspA_cat"/>
</dbReference>
<comment type="caution">
    <text evidence="6">The sequence shown here is derived from an EMBL/GenBank/DDBJ whole genome shotgun (WGS) entry which is preliminary data.</text>
</comment>
<reference evidence="6 7" key="1">
    <citation type="journal article" date="2019" name="Int. J. Syst. Evol. Microbiol.">
        <title>The Global Catalogue of Microorganisms (GCM) 10K type strain sequencing project: providing services to taxonomists for standard genome sequencing and annotation.</title>
        <authorList>
            <consortium name="The Broad Institute Genomics Platform"/>
            <consortium name="The Broad Institute Genome Sequencing Center for Infectious Disease"/>
            <person name="Wu L."/>
            <person name="Ma J."/>
        </authorList>
    </citation>
    <scope>NUCLEOTIDE SEQUENCE [LARGE SCALE GENOMIC DNA]</scope>
    <source>
        <strain evidence="6 7">DSM 29988</strain>
    </source>
</reference>
<keyword evidence="2" id="KW-0479">Metal-binding</keyword>
<evidence type="ECO:0000256" key="4">
    <source>
        <dbReference type="ARBA" id="ARBA00022833"/>
    </source>
</evidence>
<dbReference type="Gene3D" id="3.40.630.10">
    <property type="entry name" value="Zn peptidases"/>
    <property type="match status" value="1"/>
</dbReference>
<protein>
    <submittedName>
        <fullName evidence="6">Succinylglutamate desuccinylase/aspartoacylase family protein</fullName>
    </submittedName>
</protein>
<name>A0ABD5ZBT4_9EURY</name>
<dbReference type="EMBL" id="JBHTAA010000001">
    <property type="protein sequence ID" value="MFC7202579.1"/>
    <property type="molecule type" value="Genomic_DNA"/>
</dbReference>
<evidence type="ECO:0000313" key="6">
    <source>
        <dbReference type="EMBL" id="MFC7202579.1"/>
    </source>
</evidence>
<dbReference type="PANTHER" id="PTHR37326">
    <property type="entry name" value="BLL3975 PROTEIN"/>
    <property type="match status" value="1"/>
</dbReference>
<comment type="cofactor">
    <cofactor evidence="1">
        <name>Zn(2+)</name>
        <dbReference type="ChEBI" id="CHEBI:29105"/>
    </cofactor>
</comment>
<keyword evidence="7" id="KW-1185">Reference proteome</keyword>
<keyword evidence="3" id="KW-0378">Hydrolase</keyword>
<dbReference type="Proteomes" id="UP001596481">
    <property type="component" value="Unassembled WGS sequence"/>
</dbReference>
<dbReference type="SUPFAM" id="SSF53187">
    <property type="entry name" value="Zn-dependent exopeptidases"/>
    <property type="match status" value="1"/>
</dbReference>
<evidence type="ECO:0000256" key="1">
    <source>
        <dbReference type="ARBA" id="ARBA00001947"/>
    </source>
</evidence>